<dbReference type="Pfam" id="PF02954">
    <property type="entry name" value="HTH_8"/>
    <property type="match status" value="1"/>
</dbReference>
<proteinExistence type="predicted"/>
<dbReference type="SUPFAM" id="SSF46689">
    <property type="entry name" value="Homeodomain-like"/>
    <property type="match status" value="1"/>
</dbReference>
<feature type="modified residue" description="4-aspartylphosphate" evidence="6">
    <location>
        <position position="51"/>
    </location>
</feature>
<dbReference type="InterPro" id="IPR025943">
    <property type="entry name" value="Sigma_54_int_dom_ATP-bd_2"/>
</dbReference>
<dbReference type="PROSITE" id="PS00675">
    <property type="entry name" value="SIGMA54_INTERACT_1"/>
    <property type="match status" value="1"/>
</dbReference>
<dbReference type="InterPro" id="IPR011006">
    <property type="entry name" value="CheY-like_superfamily"/>
</dbReference>
<dbReference type="InterPro" id="IPR027417">
    <property type="entry name" value="P-loop_NTPase"/>
</dbReference>
<dbReference type="Pfam" id="PF00158">
    <property type="entry name" value="Sigma54_activat"/>
    <property type="match status" value="1"/>
</dbReference>
<dbReference type="InterPro" id="IPR002078">
    <property type="entry name" value="Sigma_54_int"/>
</dbReference>
<evidence type="ECO:0000313" key="9">
    <source>
        <dbReference type="EMBL" id="GAA4471918.1"/>
    </source>
</evidence>
<dbReference type="Pfam" id="PF00072">
    <property type="entry name" value="Response_reg"/>
    <property type="match status" value="1"/>
</dbReference>
<keyword evidence="5" id="KW-0804">Transcription</keyword>
<keyword evidence="4" id="KW-0238">DNA-binding</keyword>
<evidence type="ECO:0000256" key="5">
    <source>
        <dbReference type="ARBA" id="ARBA00023163"/>
    </source>
</evidence>
<organism evidence="9 10">
    <name type="scientific">Novipirellula rosea</name>
    <dbReference type="NCBI Taxonomy" id="1031540"/>
    <lineage>
        <taxon>Bacteria</taxon>
        <taxon>Pseudomonadati</taxon>
        <taxon>Planctomycetota</taxon>
        <taxon>Planctomycetia</taxon>
        <taxon>Pirellulales</taxon>
        <taxon>Pirellulaceae</taxon>
        <taxon>Novipirellula</taxon>
    </lineage>
</organism>
<comment type="caution">
    <text evidence="9">The sequence shown here is derived from an EMBL/GenBank/DDBJ whole genome shotgun (WGS) entry which is preliminary data.</text>
</comment>
<dbReference type="Gene3D" id="3.40.50.300">
    <property type="entry name" value="P-loop containing nucleotide triphosphate hydrolases"/>
    <property type="match status" value="1"/>
</dbReference>
<evidence type="ECO:0000259" key="8">
    <source>
        <dbReference type="PROSITE" id="PS50110"/>
    </source>
</evidence>
<dbReference type="SUPFAM" id="SSF52172">
    <property type="entry name" value="CheY-like"/>
    <property type="match status" value="1"/>
</dbReference>
<feature type="domain" description="Response regulatory" evidence="8">
    <location>
        <begin position="2"/>
        <end position="118"/>
    </location>
</feature>
<evidence type="ECO:0000313" key="10">
    <source>
        <dbReference type="Proteomes" id="UP001500840"/>
    </source>
</evidence>
<dbReference type="PROSITE" id="PS50045">
    <property type="entry name" value="SIGMA54_INTERACT_4"/>
    <property type="match status" value="1"/>
</dbReference>
<dbReference type="InterPro" id="IPR009057">
    <property type="entry name" value="Homeodomain-like_sf"/>
</dbReference>
<evidence type="ECO:0000256" key="4">
    <source>
        <dbReference type="ARBA" id="ARBA00023125"/>
    </source>
</evidence>
<dbReference type="InterPro" id="IPR002197">
    <property type="entry name" value="HTH_Fis"/>
</dbReference>
<dbReference type="PANTHER" id="PTHR32071">
    <property type="entry name" value="TRANSCRIPTIONAL REGULATORY PROTEIN"/>
    <property type="match status" value="1"/>
</dbReference>
<name>A0ABP8NV06_9BACT</name>
<dbReference type="PROSITE" id="PS00676">
    <property type="entry name" value="SIGMA54_INTERACT_2"/>
    <property type="match status" value="1"/>
</dbReference>
<sequence length="448" mass="49405">MKILVVDDEPAARYALTKALRAEGRQLLEADNGEAALSIIRTDAPDLVFLDLNMPTHDGMFVLQSLQQDAATVTPEIIVVTANNEVSLAVQCVHLGATDFVTKPYDVQHVRSMATRSQQRVVLQQKVQDLENGSESVQFGQLLGTSRPMRTLFSQIDKAAKTSLPVLIRGESGTGKELVARELHARSNRASKPFIAVNTAAIAASLAESELFGHVKGAFTGADHNRDGVFRQADGGTLFLDEIGDMPAAVQTRLLRVLQEGIVQPVGTEQGVKVDVRVISATHQNLEAAIDDKVFRQDLYFRLKGIELFIPPLRSRHEDILLLANRFLPPDVTISDEAISALLQHVWPGNVRELQQLVNASAALCEENRVTRCDLGLGLDRNASDEVPFERYLDLPLTEARTQLVEDFERLAILRALETESHNVSAAARRLGIHRQSLQQKMKALEIQ</sequence>
<dbReference type="Proteomes" id="UP001500840">
    <property type="component" value="Unassembled WGS sequence"/>
</dbReference>
<dbReference type="InterPro" id="IPR025662">
    <property type="entry name" value="Sigma_54_int_dom_ATP-bd_1"/>
</dbReference>
<gene>
    <name evidence="9" type="ORF">GCM10023156_67330</name>
</gene>
<evidence type="ECO:0000256" key="6">
    <source>
        <dbReference type="PROSITE-ProRule" id="PRU00169"/>
    </source>
</evidence>
<dbReference type="Gene3D" id="1.10.8.60">
    <property type="match status" value="1"/>
</dbReference>
<dbReference type="Pfam" id="PF25601">
    <property type="entry name" value="AAA_lid_14"/>
    <property type="match status" value="1"/>
</dbReference>
<keyword evidence="10" id="KW-1185">Reference proteome</keyword>
<dbReference type="EMBL" id="BAABGA010000120">
    <property type="protein sequence ID" value="GAA4471918.1"/>
    <property type="molecule type" value="Genomic_DNA"/>
</dbReference>
<dbReference type="InterPro" id="IPR058031">
    <property type="entry name" value="AAA_lid_NorR"/>
</dbReference>
<evidence type="ECO:0000259" key="7">
    <source>
        <dbReference type="PROSITE" id="PS50045"/>
    </source>
</evidence>
<dbReference type="RefSeq" id="WP_345328025.1">
    <property type="nucleotide sequence ID" value="NZ_BAABGA010000120.1"/>
</dbReference>
<keyword evidence="3" id="KW-0805">Transcription regulation</keyword>
<dbReference type="CDD" id="cd00009">
    <property type="entry name" value="AAA"/>
    <property type="match status" value="1"/>
</dbReference>
<dbReference type="InterPro" id="IPR003593">
    <property type="entry name" value="AAA+_ATPase"/>
</dbReference>
<dbReference type="Gene3D" id="1.10.10.60">
    <property type="entry name" value="Homeodomain-like"/>
    <property type="match status" value="1"/>
</dbReference>
<feature type="domain" description="Sigma-54 factor interaction" evidence="7">
    <location>
        <begin position="142"/>
        <end position="363"/>
    </location>
</feature>
<protein>
    <submittedName>
        <fullName evidence="9">Sigma-54 dependent transcriptional regulator</fullName>
    </submittedName>
</protein>
<keyword evidence="2" id="KW-0067">ATP-binding</keyword>
<dbReference type="Gene3D" id="3.40.50.2300">
    <property type="match status" value="1"/>
</dbReference>
<keyword evidence="6" id="KW-0597">Phosphoprotein</keyword>
<keyword evidence="1" id="KW-0547">Nucleotide-binding</keyword>
<dbReference type="SMART" id="SM00382">
    <property type="entry name" value="AAA"/>
    <property type="match status" value="1"/>
</dbReference>
<evidence type="ECO:0000256" key="2">
    <source>
        <dbReference type="ARBA" id="ARBA00022840"/>
    </source>
</evidence>
<dbReference type="InterPro" id="IPR001789">
    <property type="entry name" value="Sig_transdc_resp-reg_receiver"/>
</dbReference>
<dbReference type="PANTHER" id="PTHR32071:SF117">
    <property type="entry name" value="PTS-DEPENDENT DIHYDROXYACETONE KINASE OPERON REGULATORY PROTEIN-RELATED"/>
    <property type="match status" value="1"/>
</dbReference>
<evidence type="ECO:0000256" key="1">
    <source>
        <dbReference type="ARBA" id="ARBA00022741"/>
    </source>
</evidence>
<dbReference type="SMART" id="SM00448">
    <property type="entry name" value="REC"/>
    <property type="match status" value="1"/>
</dbReference>
<dbReference type="SUPFAM" id="SSF52540">
    <property type="entry name" value="P-loop containing nucleoside triphosphate hydrolases"/>
    <property type="match status" value="1"/>
</dbReference>
<evidence type="ECO:0000256" key="3">
    <source>
        <dbReference type="ARBA" id="ARBA00023015"/>
    </source>
</evidence>
<dbReference type="PRINTS" id="PR01590">
    <property type="entry name" value="HTHFIS"/>
</dbReference>
<dbReference type="PROSITE" id="PS50110">
    <property type="entry name" value="RESPONSE_REGULATORY"/>
    <property type="match status" value="1"/>
</dbReference>
<reference evidence="10" key="1">
    <citation type="journal article" date="2019" name="Int. J. Syst. Evol. Microbiol.">
        <title>The Global Catalogue of Microorganisms (GCM) 10K type strain sequencing project: providing services to taxonomists for standard genome sequencing and annotation.</title>
        <authorList>
            <consortium name="The Broad Institute Genomics Platform"/>
            <consortium name="The Broad Institute Genome Sequencing Center for Infectious Disease"/>
            <person name="Wu L."/>
            <person name="Ma J."/>
        </authorList>
    </citation>
    <scope>NUCLEOTIDE SEQUENCE [LARGE SCALE GENOMIC DNA]</scope>
    <source>
        <strain evidence="10">JCM 17759</strain>
    </source>
</reference>
<accession>A0ABP8NV06</accession>